<dbReference type="Pfam" id="PF00534">
    <property type="entry name" value="Glycos_transf_1"/>
    <property type="match status" value="1"/>
</dbReference>
<gene>
    <name evidence="2" type="ORF">ES676_00350</name>
</gene>
<dbReference type="Gene3D" id="3.40.50.2000">
    <property type="entry name" value="Glycogen Phosphorylase B"/>
    <property type="match status" value="2"/>
</dbReference>
<evidence type="ECO:0000313" key="2">
    <source>
        <dbReference type="EMBL" id="TYB80154.1"/>
    </source>
</evidence>
<evidence type="ECO:0000313" key="3">
    <source>
        <dbReference type="Proteomes" id="UP000323324"/>
    </source>
</evidence>
<feature type="domain" description="Glycosyl transferase family 1" evidence="1">
    <location>
        <begin position="191"/>
        <end position="353"/>
    </location>
</feature>
<evidence type="ECO:0000259" key="1">
    <source>
        <dbReference type="Pfam" id="PF00534"/>
    </source>
</evidence>
<dbReference type="EMBL" id="VSKM01000001">
    <property type="protein sequence ID" value="TYB80154.1"/>
    <property type="molecule type" value="Genomic_DNA"/>
</dbReference>
<protein>
    <submittedName>
        <fullName evidence="2">Glycosyltransferase family 4 protein</fullName>
    </submittedName>
</protein>
<proteinExistence type="predicted"/>
<comment type="caution">
    <text evidence="2">The sequence shown here is derived from an EMBL/GenBank/DDBJ whole genome shotgun (WGS) entry which is preliminary data.</text>
</comment>
<keyword evidence="3" id="KW-1185">Reference proteome</keyword>
<reference evidence="2 3" key="1">
    <citation type="submission" date="2019-08" db="EMBL/GenBank/DDBJ databases">
        <title>Genomes of Antarctic Bizionia species.</title>
        <authorList>
            <person name="Bowman J.P."/>
        </authorList>
    </citation>
    <scope>NUCLEOTIDE SEQUENCE [LARGE SCALE GENOMIC DNA]</scope>
    <source>
        <strain evidence="2 3">HFD</strain>
    </source>
</reference>
<accession>A0A8H2LGJ4</accession>
<organism evidence="2 3">
    <name type="scientific">Bizionia saleffrena</name>
    <dbReference type="NCBI Taxonomy" id="291189"/>
    <lineage>
        <taxon>Bacteria</taxon>
        <taxon>Pseudomonadati</taxon>
        <taxon>Bacteroidota</taxon>
        <taxon>Flavobacteriia</taxon>
        <taxon>Flavobacteriales</taxon>
        <taxon>Flavobacteriaceae</taxon>
        <taxon>Bizionia</taxon>
    </lineage>
</organism>
<sequence>MNFLIITHAMHKEKGDRIYSYAPYIREMNLWLKSVDSVTIIAPVLGDSISKIDLPYEHPKLHLKTIPSIQFTSLKTIFYALLNLPHLFFTLYKEMRKADHIHLRCPGNIGLLGCLVQVFFPKTPKTAKYAGNWDPESEQPLSYRIQKWLLSSSFFTKNMQVLVYGNWFSTSPNIKPFFTASFLEADKNIPAVRDYSNRLQFLFVGSLVEGKRPFYTIQLVERLHHLGFNVQLDLFGDGVLRESLHHYIVEHELENVVHLHGNQGFSIIKARLKSAHFLILPSKSEGWPKAVAEAMFFGVIPIATPVSCLVDMLEYGSRGVLIFGALDVDVKHITEALEDPAGLESISKAAAKWSQQFTLERFEREIEALLKN</sequence>
<name>A0A8H2LGJ4_9FLAO</name>
<dbReference type="AlphaFoldDB" id="A0A8H2LGJ4"/>
<dbReference type="Proteomes" id="UP000323324">
    <property type="component" value="Unassembled WGS sequence"/>
</dbReference>
<dbReference type="GO" id="GO:0016757">
    <property type="term" value="F:glycosyltransferase activity"/>
    <property type="evidence" value="ECO:0007669"/>
    <property type="project" value="InterPro"/>
</dbReference>
<dbReference type="InterPro" id="IPR001296">
    <property type="entry name" value="Glyco_trans_1"/>
</dbReference>
<keyword evidence="2" id="KW-0808">Transferase</keyword>
<dbReference type="SUPFAM" id="SSF53756">
    <property type="entry name" value="UDP-Glycosyltransferase/glycogen phosphorylase"/>
    <property type="match status" value="1"/>
</dbReference>
<dbReference type="CDD" id="cd03801">
    <property type="entry name" value="GT4_PimA-like"/>
    <property type="match status" value="1"/>
</dbReference>
<dbReference type="PANTHER" id="PTHR12526">
    <property type="entry name" value="GLYCOSYLTRANSFERASE"/>
    <property type="match status" value="1"/>
</dbReference>
<dbReference type="RefSeq" id="WP_148368046.1">
    <property type="nucleotide sequence ID" value="NZ_VSKM01000001.1"/>
</dbReference>